<dbReference type="RefSeq" id="XP_029641865.1">
    <property type="nucleotide sequence ID" value="XM_029786005.2"/>
</dbReference>
<evidence type="ECO:0000256" key="1">
    <source>
        <dbReference type="SAM" id="SignalP"/>
    </source>
</evidence>
<keyword evidence="2" id="KW-1185">Reference proteome</keyword>
<feature type="chain" id="PRO_5028460234" evidence="1">
    <location>
        <begin position="27"/>
        <end position="203"/>
    </location>
</feature>
<sequence length="203" mass="22454">MMGKPIYFALFEFCAILPVIVNVVAGRSCVVCTYTEFNEISGSVREILTNRNNDKCKDLTPEDINVENPTAQESAKLEDCPVENNQYTDTSCGTLTGSVNATLLGSKSRVTVFHRGCLEIEKDSPRICAERTNTEIDMKSNLAVIFSSISKYKILSFSGRRCVCDDHVCNEESIAARSMYASNSLLLLGFTISMLSQALIKDY</sequence>
<accession>A0A6P7SU82</accession>
<reference evidence="3" key="1">
    <citation type="submission" date="2025-08" db="UniProtKB">
        <authorList>
            <consortium name="RefSeq"/>
        </authorList>
    </citation>
    <scope>IDENTIFICATION</scope>
</reference>
<evidence type="ECO:0000313" key="3">
    <source>
        <dbReference type="RefSeq" id="XP_029641865.1"/>
    </source>
</evidence>
<dbReference type="AlphaFoldDB" id="A0A6P7SU82"/>
<gene>
    <name evidence="3" type="primary">LOC115216548</name>
</gene>
<dbReference type="KEGG" id="osn:115216548"/>
<proteinExistence type="predicted"/>
<organism evidence="2 3">
    <name type="scientific">Octopus sinensis</name>
    <name type="common">East Asian common octopus</name>
    <dbReference type="NCBI Taxonomy" id="2607531"/>
    <lineage>
        <taxon>Eukaryota</taxon>
        <taxon>Metazoa</taxon>
        <taxon>Spiralia</taxon>
        <taxon>Lophotrochozoa</taxon>
        <taxon>Mollusca</taxon>
        <taxon>Cephalopoda</taxon>
        <taxon>Coleoidea</taxon>
        <taxon>Octopodiformes</taxon>
        <taxon>Octopoda</taxon>
        <taxon>Incirrata</taxon>
        <taxon>Octopodidae</taxon>
        <taxon>Octopus</taxon>
    </lineage>
</organism>
<feature type="signal peptide" evidence="1">
    <location>
        <begin position="1"/>
        <end position="26"/>
    </location>
</feature>
<name>A0A6P7SU82_9MOLL</name>
<keyword evidence="1" id="KW-0732">Signal</keyword>
<protein>
    <submittedName>
        <fullName evidence="3">Uncharacterized protein LOC115216548</fullName>
    </submittedName>
</protein>
<dbReference type="Proteomes" id="UP000515154">
    <property type="component" value="Linkage group LG10"/>
</dbReference>
<evidence type="ECO:0000313" key="2">
    <source>
        <dbReference type="Proteomes" id="UP000515154"/>
    </source>
</evidence>